<dbReference type="EMBL" id="CAJFCV020000004">
    <property type="protein sequence ID" value="CAG9115048.1"/>
    <property type="molecule type" value="Genomic_DNA"/>
</dbReference>
<dbReference type="eggNOG" id="KOG2068">
    <property type="taxonomic scope" value="Eukaryota"/>
</dbReference>
<evidence type="ECO:0000256" key="10">
    <source>
        <dbReference type="SAM" id="MobiDB-lite"/>
    </source>
</evidence>
<dbReference type="FunFam" id="3.30.40.10:FF:000006">
    <property type="entry name" value="CCR4-NOT transcription complex subunit 4"/>
    <property type="match status" value="1"/>
</dbReference>
<dbReference type="GO" id="GO:0016567">
    <property type="term" value="P:protein ubiquitination"/>
    <property type="evidence" value="ECO:0007669"/>
    <property type="project" value="TreeGrafter"/>
</dbReference>
<dbReference type="Pfam" id="PF00076">
    <property type="entry name" value="RRM_1"/>
    <property type="match status" value="1"/>
</dbReference>
<evidence type="ECO:0000256" key="2">
    <source>
        <dbReference type="ARBA" id="ARBA00022723"/>
    </source>
</evidence>
<feature type="region of interest" description="Disordered" evidence="10">
    <location>
        <begin position="667"/>
        <end position="686"/>
    </location>
</feature>
<evidence type="ECO:0000313" key="16">
    <source>
        <dbReference type="Proteomes" id="UP000659654"/>
    </source>
</evidence>
<dbReference type="SUPFAM" id="SSF57850">
    <property type="entry name" value="RING/U-box"/>
    <property type="match status" value="1"/>
</dbReference>
<keyword evidence="4" id="KW-0862">Zinc</keyword>
<keyword evidence="6" id="KW-0175">Coiled coil</keyword>
<dbReference type="CDD" id="cd16618">
    <property type="entry name" value="mRING-HC-C4C4_CNOT4"/>
    <property type="match status" value="1"/>
</dbReference>
<dbReference type="WBParaSite" id="BXY_0043300.1">
    <property type="protein sequence ID" value="BXY_0043300.1"/>
    <property type="gene ID" value="BXY_0043300"/>
</dbReference>
<dbReference type="InterPro" id="IPR039515">
    <property type="entry name" value="NOT4_mRING-HC-C4C4"/>
</dbReference>
<dbReference type="GO" id="GO:0030014">
    <property type="term" value="C:CCR4-NOT complex"/>
    <property type="evidence" value="ECO:0007669"/>
    <property type="project" value="InterPro"/>
</dbReference>
<protein>
    <submittedName>
        <fullName evidence="13">(pine wood nematode) hypothetical protein</fullName>
    </submittedName>
</protein>
<dbReference type="Proteomes" id="UP000582659">
    <property type="component" value="Unassembled WGS sequence"/>
</dbReference>
<feature type="region of interest" description="Disordered" evidence="10">
    <location>
        <begin position="251"/>
        <end position="451"/>
    </location>
</feature>
<evidence type="ECO:0000313" key="13">
    <source>
        <dbReference type="EMBL" id="CAD5225764.1"/>
    </source>
</evidence>
<sequence>MSSDESTDKECPLCMEPFDFDDVHFYPCTCQYQICRFCWHRIREDENGLCPACRQPYSDQPVTFQPLSTTDMQRIKTEKKQSKQKSKPADCRKHLANYRVLQKNLVYVVGLSNRMADVEILKKPDYFGKYGKVLKIAVGAAVQLNPSQPPSCTAYVTYEKVESALRAIEAVNNLIVEGRMLKASLGTTKYCSTFLRGSACHKPECMYLHEIADDEISFTKEDMHAGKHTEYERKLHEQLAQRARAETLRKRLHRQSESEQVPNTKNKSSSPPVCDRLEPEPPTTSSAVSAPRLASLSDAIVTETKTQRKKKAKQNSETKSESSQESHRSKSRTDSSPSRQKESSTSRKSTPVSTSSTEDRPESVERQKDTRSISASPASVPSKPPGFEHYEPVPSSTPSDSNKENEADPEPEEIAAEPAKYTTCDELERMILAQHPAAKDEGPMPSGFPASSYNFDDDLGFDPFSESSKGLADLVLEEKTMPKETPPPVHRRLPAFPNAAQTNAATQQRLEEMFANARHQPQGQHHSLVGMMMDNTGHQQPPAQSQRLFERIQNRPPGLDSDWKTSESTPPLLQSIFSAYQSNGQSGSLQQQQSMSSQQSNMVSQQQQQQSMANQQSNLVNQQSSMASQAQQNGVYNAAMHEYLYRQHLIFREQAVAALMAATSHSNSMSRAPNSHSPTPPQDQATLQNPLAQLYGQSQTQNVLAQQLQKLQAQYRQMNGAQQPGQDWREGFKAMLPNVNVRFEGSSTNQSMEPVTTSAQQPSSNPSASAIYNGYGLGQQQQQQLVAGIQSLLSHQQQQQQHQAALYQQQQMLYHQHQMAMQNSTLPVQPSWVPPPPGFPQAATNQADH</sequence>
<keyword evidence="7" id="KW-0539">Nucleus</keyword>
<reference evidence="14" key="2">
    <citation type="submission" date="2020-08" db="EMBL/GenBank/DDBJ databases">
        <authorList>
            <person name="Kikuchi T."/>
        </authorList>
    </citation>
    <scope>NUCLEOTIDE SEQUENCE</scope>
    <source>
        <strain evidence="13">Ka4C1</strain>
    </source>
</reference>
<reference evidence="17" key="1">
    <citation type="submission" date="2016-11" db="UniProtKB">
        <authorList>
            <consortium name="WormBaseParasite"/>
        </authorList>
    </citation>
    <scope>IDENTIFICATION</scope>
</reference>
<dbReference type="InterPro" id="IPR035979">
    <property type="entry name" value="RBD_domain_sf"/>
</dbReference>
<feature type="compositionally biased region" description="Polar residues" evidence="10">
    <location>
        <begin position="346"/>
        <end position="356"/>
    </location>
</feature>
<evidence type="ECO:0000256" key="4">
    <source>
        <dbReference type="ARBA" id="ARBA00022833"/>
    </source>
</evidence>
<dbReference type="InterPro" id="IPR034261">
    <property type="entry name" value="CNOT4_RRM"/>
</dbReference>
<feature type="compositionally biased region" description="Polar residues" evidence="10">
    <location>
        <begin position="746"/>
        <end position="757"/>
    </location>
</feature>
<dbReference type="AlphaFoldDB" id="A0A1I7RIA4"/>
<dbReference type="GO" id="GO:0005634">
    <property type="term" value="C:nucleus"/>
    <property type="evidence" value="ECO:0007669"/>
    <property type="project" value="UniProtKB-SubCell"/>
</dbReference>
<dbReference type="InterPro" id="IPR003954">
    <property type="entry name" value="RRM_euk-type"/>
</dbReference>
<dbReference type="Proteomes" id="UP000659654">
    <property type="component" value="Unassembled WGS sequence"/>
</dbReference>
<evidence type="ECO:0000256" key="6">
    <source>
        <dbReference type="ARBA" id="ARBA00023054"/>
    </source>
</evidence>
<feature type="domain" description="RRM" evidence="12">
    <location>
        <begin position="104"/>
        <end position="188"/>
    </location>
</feature>
<evidence type="ECO:0000256" key="1">
    <source>
        <dbReference type="ARBA" id="ARBA00004123"/>
    </source>
</evidence>
<keyword evidence="16" id="KW-1185">Reference proteome</keyword>
<evidence type="ECO:0000313" key="14">
    <source>
        <dbReference type="EMBL" id="CAG9115048.1"/>
    </source>
</evidence>
<keyword evidence="3 8" id="KW-0863">Zinc-finger</keyword>
<dbReference type="PROSITE" id="PS50102">
    <property type="entry name" value="RRM"/>
    <property type="match status" value="1"/>
</dbReference>
<gene>
    <name evidence="13" type="ORF">BXYJ_LOCUS8708</name>
</gene>
<dbReference type="Pfam" id="PF14570">
    <property type="entry name" value="zf-RING_4"/>
    <property type="match status" value="1"/>
</dbReference>
<keyword evidence="2" id="KW-0479">Metal-binding</keyword>
<dbReference type="SMR" id="A0A1I7RIA4"/>
<dbReference type="Proteomes" id="UP000095284">
    <property type="component" value="Unplaced"/>
</dbReference>
<feature type="compositionally biased region" description="Low complexity" evidence="10">
    <location>
        <begin position="758"/>
        <end position="770"/>
    </location>
</feature>
<dbReference type="GO" id="GO:0004842">
    <property type="term" value="F:ubiquitin-protein transferase activity"/>
    <property type="evidence" value="ECO:0007669"/>
    <property type="project" value="InterPro"/>
</dbReference>
<dbReference type="PROSITE" id="PS50089">
    <property type="entry name" value="ZF_RING_2"/>
    <property type="match status" value="1"/>
</dbReference>
<evidence type="ECO:0000259" key="11">
    <source>
        <dbReference type="PROSITE" id="PS50089"/>
    </source>
</evidence>
<evidence type="ECO:0000313" key="17">
    <source>
        <dbReference type="WBParaSite" id="BXY_0043300.1"/>
    </source>
</evidence>
<feature type="compositionally biased region" description="Basic and acidic residues" evidence="10">
    <location>
        <begin position="314"/>
        <end position="345"/>
    </location>
</feature>
<evidence type="ECO:0000256" key="8">
    <source>
        <dbReference type="PROSITE-ProRule" id="PRU00175"/>
    </source>
</evidence>
<name>A0A1I7RIA4_BURXY</name>
<feature type="region of interest" description="Disordered" evidence="10">
    <location>
        <begin position="826"/>
        <end position="849"/>
    </location>
</feature>
<dbReference type="SMART" id="SM00361">
    <property type="entry name" value="RRM_1"/>
    <property type="match status" value="1"/>
</dbReference>
<dbReference type="Gene3D" id="3.30.70.330">
    <property type="match status" value="1"/>
</dbReference>
<dbReference type="InterPro" id="IPR039780">
    <property type="entry name" value="Mot2"/>
</dbReference>
<evidence type="ECO:0000256" key="9">
    <source>
        <dbReference type="PROSITE-ProRule" id="PRU00176"/>
    </source>
</evidence>
<feature type="region of interest" description="Disordered" evidence="10">
    <location>
        <begin position="583"/>
        <end position="626"/>
    </location>
</feature>
<dbReference type="InterPro" id="IPR012677">
    <property type="entry name" value="Nucleotide-bd_a/b_plait_sf"/>
</dbReference>
<evidence type="ECO:0000256" key="7">
    <source>
        <dbReference type="ARBA" id="ARBA00023242"/>
    </source>
</evidence>
<dbReference type="PANTHER" id="PTHR12603">
    <property type="entry name" value="CCR4-NOT TRANSCRIPTION COMPLEX RELATED"/>
    <property type="match status" value="1"/>
</dbReference>
<dbReference type="EMBL" id="CAJFDI010000004">
    <property type="protein sequence ID" value="CAD5225764.1"/>
    <property type="molecule type" value="Genomic_DNA"/>
</dbReference>
<dbReference type="InterPro" id="IPR013083">
    <property type="entry name" value="Znf_RING/FYVE/PHD"/>
</dbReference>
<feature type="compositionally biased region" description="Low complexity" evidence="10">
    <location>
        <begin position="372"/>
        <end position="381"/>
    </location>
</feature>
<dbReference type="InterPro" id="IPR000504">
    <property type="entry name" value="RRM_dom"/>
</dbReference>
<feature type="compositionally biased region" description="Basic and acidic residues" evidence="10">
    <location>
        <begin position="357"/>
        <end position="371"/>
    </location>
</feature>
<feature type="region of interest" description="Disordered" evidence="10">
    <location>
        <begin position="746"/>
        <end position="773"/>
    </location>
</feature>
<dbReference type="CDD" id="cd12438">
    <property type="entry name" value="RRM_CNOT4"/>
    <property type="match status" value="1"/>
</dbReference>
<evidence type="ECO:0000256" key="5">
    <source>
        <dbReference type="ARBA" id="ARBA00022884"/>
    </source>
</evidence>
<feature type="domain" description="RING-type" evidence="11">
    <location>
        <begin position="11"/>
        <end position="54"/>
    </location>
</feature>
<accession>A0A1I7RIA4</accession>
<evidence type="ECO:0000313" key="15">
    <source>
        <dbReference type="Proteomes" id="UP000095284"/>
    </source>
</evidence>
<keyword evidence="5 9" id="KW-0694">RNA-binding</keyword>
<dbReference type="OrthoDB" id="1923159at2759"/>
<dbReference type="SUPFAM" id="SSF54928">
    <property type="entry name" value="RNA-binding domain, RBD"/>
    <property type="match status" value="1"/>
</dbReference>
<dbReference type="GO" id="GO:0003723">
    <property type="term" value="F:RNA binding"/>
    <property type="evidence" value="ECO:0007669"/>
    <property type="project" value="UniProtKB-UniRule"/>
</dbReference>
<dbReference type="Gene3D" id="3.30.40.10">
    <property type="entry name" value="Zinc/RING finger domain, C3HC4 (zinc finger)"/>
    <property type="match status" value="1"/>
</dbReference>
<evidence type="ECO:0000256" key="3">
    <source>
        <dbReference type="ARBA" id="ARBA00022771"/>
    </source>
</evidence>
<dbReference type="PANTHER" id="PTHR12603:SF0">
    <property type="entry name" value="CCR4-NOT TRANSCRIPTION COMPLEX SUBUNIT 4"/>
    <property type="match status" value="1"/>
</dbReference>
<proteinExistence type="predicted"/>
<dbReference type="InterPro" id="IPR001841">
    <property type="entry name" value="Znf_RING"/>
</dbReference>
<comment type="subcellular location">
    <subcellularLocation>
        <location evidence="1">Nucleus</location>
    </subcellularLocation>
</comment>
<evidence type="ECO:0000259" key="12">
    <source>
        <dbReference type="PROSITE" id="PS50102"/>
    </source>
</evidence>
<organism evidence="15 17">
    <name type="scientific">Bursaphelenchus xylophilus</name>
    <name type="common">Pinewood nematode worm</name>
    <name type="synonym">Aphelenchoides xylophilus</name>
    <dbReference type="NCBI Taxonomy" id="6326"/>
    <lineage>
        <taxon>Eukaryota</taxon>
        <taxon>Metazoa</taxon>
        <taxon>Ecdysozoa</taxon>
        <taxon>Nematoda</taxon>
        <taxon>Chromadorea</taxon>
        <taxon>Rhabditida</taxon>
        <taxon>Tylenchina</taxon>
        <taxon>Tylenchomorpha</taxon>
        <taxon>Aphelenchoidea</taxon>
        <taxon>Aphelenchoididae</taxon>
        <taxon>Bursaphelenchus</taxon>
    </lineage>
</organism>
<dbReference type="GO" id="GO:0008270">
    <property type="term" value="F:zinc ion binding"/>
    <property type="evidence" value="ECO:0007669"/>
    <property type="project" value="UniProtKB-KW"/>
</dbReference>
<feature type="compositionally biased region" description="Polar residues" evidence="10">
    <location>
        <begin position="258"/>
        <end position="271"/>
    </location>
</feature>